<proteinExistence type="predicted"/>
<dbReference type="EMBL" id="NSDI01000008">
    <property type="protein sequence ID" value="RIY35949.1"/>
    <property type="molecule type" value="Genomic_DNA"/>
</dbReference>
<gene>
    <name evidence="1" type="ORF">CKY20_08805</name>
</gene>
<sequence length="123" mass="13635">MISLPTGATVNSTITTKQWKTSMRDLTSKFFQGKKVVNNQGIEVVIRIPDDYVATITNNGKGINFRPLGSTDNTNLIRVMSPGKSGGVFYPKGYVVFYNQYGQAINPTTGKTLSKINHHFDFK</sequence>
<reference evidence="1 2" key="1">
    <citation type="submission" date="2017-08" db="EMBL/GenBank/DDBJ databases">
        <title>Capnocytophaga canis 17-158 assembly.</title>
        <authorList>
            <person name="Gulvik C.A."/>
        </authorList>
    </citation>
    <scope>NUCLEOTIDE SEQUENCE [LARGE SCALE GENOMIC DNA]</scope>
    <source>
        <strain evidence="1 2">17-158</strain>
    </source>
</reference>
<dbReference type="AlphaFoldDB" id="A0A3A1YF91"/>
<comment type="caution">
    <text evidence="1">The sequence shown here is derived from an EMBL/GenBank/DDBJ whole genome shotgun (WGS) entry which is preliminary data.</text>
</comment>
<name>A0A3A1YF91_9FLAO</name>
<evidence type="ECO:0000313" key="2">
    <source>
        <dbReference type="Proteomes" id="UP000265497"/>
    </source>
</evidence>
<dbReference type="Proteomes" id="UP000265497">
    <property type="component" value="Unassembled WGS sequence"/>
</dbReference>
<dbReference type="RefSeq" id="WP_119652881.1">
    <property type="nucleotide sequence ID" value="NZ_NSDI01000008.1"/>
</dbReference>
<organism evidence="1 2">
    <name type="scientific">Capnocytophaga canis</name>
    <dbReference type="NCBI Taxonomy" id="1848903"/>
    <lineage>
        <taxon>Bacteria</taxon>
        <taxon>Pseudomonadati</taxon>
        <taxon>Bacteroidota</taxon>
        <taxon>Flavobacteriia</taxon>
        <taxon>Flavobacteriales</taxon>
        <taxon>Flavobacteriaceae</taxon>
        <taxon>Capnocytophaga</taxon>
    </lineage>
</organism>
<protein>
    <submittedName>
        <fullName evidence="1">Uncharacterized protein</fullName>
    </submittedName>
</protein>
<accession>A0A3A1YF91</accession>
<evidence type="ECO:0000313" key="1">
    <source>
        <dbReference type="EMBL" id="RIY35949.1"/>
    </source>
</evidence>